<feature type="compositionally biased region" description="Polar residues" evidence="6">
    <location>
        <begin position="70"/>
        <end position="86"/>
    </location>
</feature>
<dbReference type="GO" id="GO:0022857">
    <property type="term" value="F:transmembrane transporter activity"/>
    <property type="evidence" value="ECO:0007669"/>
    <property type="project" value="InterPro"/>
</dbReference>
<dbReference type="GeneID" id="31362223"/>
<evidence type="ECO:0000256" key="7">
    <source>
        <dbReference type="SAM" id="Phobius"/>
    </source>
</evidence>
<dbReference type="InParanoid" id="D3BFK8"/>
<dbReference type="RefSeq" id="XP_020432042.1">
    <property type="nucleotide sequence ID" value="XM_020577594.1"/>
</dbReference>
<keyword evidence="2" id="KW-0813">Transport</keyword>
<feature type="transmembrane region" description="Helical" evidence="7">
    <location>
        <begin position="492"/>
        <end position="512"/>
    </location>
</feature>
<evidence type="ECO:0000256" key="2">
    <source>
        <dbReference type="ARBA" id="ARBA00022448"/>
    </source>
</evidence>
<dbReference type="AlphaFoldDB" id="D3BFK8"/>
<feature type="region of interest" description="Disordered" evidence="6">
    <location>
        <begin position="1"/>
        <end position="146"/>
    </location>
</feature>
<keyword evidence="10" id="KW-1185">Reference proteome</keyword>
<feature type="domain" description="Major facilitator superfamily (MFS) profile" evidence="8">
    <location>
        <begin position="179"/>
        <end position="522"/>
    </location>
</feature>
<dbReference type="SUPFAM" id="SSF103473">
    <property type="entry name" value="MFS general substrate transporter"/>
    <property type="match status" value="2"/>
</dbReference>
<feature type="transmembrane region" description="Helical" evidence="7">
    <location>
        <begin position="391"/>
        <end position="413"/>
    </location>
</feature>
<evidence type="ECO:0000256" key="5">
    <source>
        <dbReference type="ARBA" id="ARBA00023136"/>
    </source>
</evidence>
<feature type="compositionally biased region" description="Polar residues" evidence="6">
    <location>
        <begin position="30"/>
        <end position="43"/>
    </location>
</feature>
<dbReference type="FunCoup" id="D3BFK8">
    <property type="interactions" value="1"/>
</dbReference>
<evidence type="ECO:0000256" key="4">
    <source>
        <dbReference type="ARBA" id="ARBA00022989"/>
    </source>
</evidence>
<dbReference type="PROSITE" id="PS50850">
    <property type="entry name" value="MFS"/>
    <property type="match status" value="1"/>
</dbReference>
<organism evidence="9 10">
    <name type="scientific">Heterostelium pallidum (strain ATCC 26659 / Pp 5 / PN500)</name>
    <name type="common">Cellular slime mold</name>
    <name type="synonym">Polysphondylium pallidum</name>
    <dbReference type="NCBI Taxonomy" id="670386"/>
    <lineage>
        <taxon>Eukaryota</taxon>
        <taxon>Amoebozoa</taxon>
        <taxon>Evosea</taxon>
        <taxon>Eumycetozoa</taxon>
        <taxon>Dictyostelia</taxon>
        <taxon>Acytosteliales</taxon>
        <taxon>Acytosteliaceae</taxon>
        <taxon>Heterostelium</taxon>
    </lineage>
</organism>
<evidence type="ECO:0000256" key="1">
    <source>
        <dbReference type="ARBA" id="ARBA00004141"/>
    </source>
</evidence>
<name>D3BFK8_HETP5</name>
<feature type="transmembrane region" description="Helical" evidence="7">
    <location>
        <begin position="419"/>
        <end position="448"/>
    </location>
</feature>
<reference evidence="9 10" key="1">
    <citation type="journal article" date="2011" name="Genome Res.">
        <title>Phylogeny-wide analysis of social amoeba genomes highlights ancient origins for complex intercellular communication.</title>
        <authorList>
            <person name="Heidel A.J."/>
            <person name="Lawal H.M."/>
            <person name="Felder M."/>
            <person name="Schilde C."/>
            <person name="Helps N.R."/>
            <person name="Tunggal B."/>
            <person name="Rivero F."/>
            <person name="John U."/>
            <person name="Schleicher M."/>
            <person name="Eichinger L."/>
            <person name="Platzer M."/>
            <person name="Noegel A.A."/>
            <person name="Schaap P."/>
            <person name="Gloeckner G."/>
        </authorList>
    </citation>
    <scope>NUCLEOTIDE SEQUENCE [LARGE SCALE GENOMIC DNA]</scope>
    <source>
        <strain evidence="10">ATCC 26659 / Pp 5 / PN500</strain>
    </source>
</reference>
<evidence type="ECO:0000313" key="9">
    <source>
        <dbReference type="EMBL" id="EFA79922.1"/>
    </source>
</evidence>
<dbReference type="GO" id="GO:0016020">
    <property type="term" value="C:membrane"/>
    <property type="evidence" value="ECO:0007669"/>
    <property type="project" value="UniProtKB-SubCell"/>
</dbReference>
<protein>
    <recommendedName>
        <fullName evidence="8">Major facilitator superfamily (MFS) profile domain-containing protein</fullName>
    </recommendedName>
</protein>
<dbReference type="InterPro" id="IPR020846">
    <property type="entry name" value="MFS_dom"/>
</dbReference>
<feature type="compositionally biased region" description="Polar residues" evidence="6">
    <location>
        <begin position="108"/>
        <end position="133"/>
    </location>
</feature>
<dbReference type="Proteomes" id="UP000001396">
    <property type="component" value="Unassembled WGS sequence"/>
</dbReference>
<dbReference type="InterPro" id="IPR036259">
    <property type="entry name" value="MFS_trans_sf"/>
</dbReference>
<gene>
    <name evidence="9" type="ORF">PPL_06742</name>
</gene>
<dbReference type="EMBL" id="ADBJ01000031">
    <property type="protein sequence ID" value="EFA79922.1"/>
    <property type="molecule type" value="Genomic_DNA"/>
</dbReference>
<sequence length="522" mass="56913">MKDSPDYNNITNEDNDNDNNNLTDSYEEALNNNLGSIILTNENGYDDGDDNSPSKKKSTKKLEKEMLISDATNGNDNSDGDINTNIDIELQDISLTPNSPKTFDSALSPKSNLSRSPSMTNSPRSPASDSFSDNDSEPAANKKSLASSIEEISLRDEESNKLNQSTGENPGITRQQWIRVAVVYAAVLSDGLSLTLVQPFLPEILKERWGFTESQTGFVSGLLIGIYSLARFFSSFTLGHLSDRFGRKPFLLLSLISTSIGTIIFAFMPNVYLAMLVRFAEETHPKFAKAGISAVEISKTQKDFSLIEGLRILSKDKKIMMLLLLGSVNSFSNGGLLLSFVLFASLSIEHRGLGMDASENGIIFTILGFVGFLFQITFFKRLSKSIGLKKQYLLGTVLLCIGMMVFPLTYTGYLMQGKAMVWVLICIIVPLTSIGFMQCLPIVGGMVANAAKPELQGLTQGTSQSLNSLLRSFGPAISGAIFTLSVTNSIPFLLFAILSFTYLILAIIGLYLPPSVDVNSKS</sequence>
<dbReference type="Pfam" id="PF07690">
    <property type="entry name" value="MFS_1"/>
    <property type="match status" value="2"/>
</dbReference>
<feature type="transmembrane region" description="Helical" evidence="7">
    <location>
        <begin position="177"/>
        <end position="197"/>
    </location>
</feature>
<comment type="subcellular location">
    <subcellularLocation>
        <location evidence="1">Membrane</location>
        <topology evidence="1">Multi-pass membrane protein</topology>
    </subcellularLocation>
</comment>
<feature type="transmembrane region" description="Helical" evidence="7">
    <location>
        <begin position="321"/>
        <end position="348"/>
    </location>
</feature>
<dbReference type="PANTHER" id="PTHR23504">
    <property type="entry name" value="MAJOR FACILITATOR SUPERFAMILY DOMAIN-CONTAINING PROTEIN 10"/>
    <property type="match status" value="1"/>
</dbReference>
<comment type="caution">
    <text evidence="9">The sequence shown here is derived from an EMBL/GenBank/DDBJ whole genome shotgun (WGS) entry which is preliminary data.</text>
</comment>
<evidence type="ECO:0000259" key="8">
    <source>
        <dbReference type="PROSITE" id="PS50850"/>
    </source>
</evidence>
<keyword evidence="4 7" id="KW-1133">Transmembrane helix</keyword>
<keyword evidence="3 7" id="KW-0812">Transmembrane</keyword>
<keyword evidence="5 7" id="KW-0472">Membrane</keyword>
<proteinExistence type="predicted"/>
<feature type="compositionally biased region" description="Low complexity" evidence="6">
    <location>
        <begin position="1"/>
        <end position="12"/>
    </location>
</feature>
<feature type="transmembrane region" description="Helical" evidence="7">
    <location>
        <begin position="218"/>
        <end position="238"/>
    </location>
</feature>
<evidence type="ECO:0000256" key="3">
    <source>
        <dbReference type="ARBA" id="ARBA00022692"/>
    </source>
</evidence>
<feature type="transmembrane region" description="Helical" evidence="7">
    <location>
        <begin position="250"/>
        <end position="277"/>
    </location>
</feature>
<feature type="compositionally biased region" description="Polar residues" evidence="6">
    <location>
        <begin position="93"/>
        <end position="102"/>
    </location>
</feature>
<evidence type="ECO:0000256" key="6">
    <source>
        <dbReference type="SAM" id="MobiDB-lite"/>
    </source>
</evidence>
<accession>D3BFK8</accession>
<dbReference type="Gene3D" id="1.20.1250.20">
    <property type="entry name" value="MFS general substrate transporter like domains"/>
    <property type="match status" value="2"/>
</dbReference>
<evidence type="ECO:0000313" key="10">
    <source>
        <dbReference type="Proteomes" id="UP000001396"/>
    </source>
</evidence>
<dbReference type="InterPro" id="IPR011701">
    <property type="entry name" value="MFS"/>
</dbReference>
<feature type="transmembrane region" description="Helical" evidence="7">
    <location>
        <begin position="360"/>
        <end position="379"/>
    </location>
</feature>
<dbReference type="PANTHER" id="PTHR23504:SF111">
    <property type="entry name" value="MAJOR FACILITATOR SUPERFAMILY (MFS) PROFILE DOMAIN-CONTAINING PROTEIN"/>
    <property type="match status" value="1"/>
</dbReference>